<dbReference type="PANTHER" id="PTHR38599">
    <property type="entry name" value="CUPIN DOMAIN PROTEIN (AFU_ORTHOLOGUE AFUA_3G13620)"/>
    <property type="match status" value="1"/>
</dbReference>
<dbReference type="SUPFAM" id="SSF51182">
    <property type="entry name" value="RmlC-like cupins"/>
    <property type="match status" value="1"/>
</dbReference>
<keyword evidence="4" id="KW-1185">Reference proteome</keyword>
<name>A0A2S3UMW1_9HYPH</name>
<dbReference type="InterPro" id="IPR011051">
    <property type="entry name" value="RmlC_Cupin_sf"/>
</dbReference>
<comment type="caution">
    <text evidence="3">The sequence shown here is derived from an EMBL/GenBank/DDBJ whole genome shotgun (WGS) entry which is preliminary data.</text>
</comment>
<keyword evidence="3" id="KW-0560">Oxidoreductase</keyword>
<dbReference type="Gene3D" id="2.60.120.10">
    <property type="entry name" value="Jelly Rolls"/>
    <property type="match status" value="1"/>
</dbReference>
<dbReference type="CDD" id="cd02236">
    <property type="entry name" value="cupin_CV2614-like"/>
    <property type="match status" value="1"/>
</dbReference>
<feature type="domain" description="Cupin type-2" evidence="2">
    <location>
        <begin position="112"/>
        <end position="181"/>
    </location>
</feature>
<dbReference type="Proteomes" id="UP000236959">
    <property type="component" value="Unassembled WGS sequence"/>
</dbReference>
<dbReference type="GO" id="GO:0051213">
    <property type="term" value="F:dioxygenase activity"/>
    <property type="evidence" value="ECO:0007669"/>
    <property type="project" value="UniProtKB-KW"/>
</dbReference>
<dbReference type="InterPro" id="IPR013096">
    <property type="entry name" value="Cupin_2"/>
</dbReference>
<evidence type="ECO:0000313" key="3">
    <source>
        <dbReference type="EMBL" id="POF29021.1"/>
    </source>
</evidence>
<dbReference type="InterPro" id="IPR014710">
    <property type="entry name" value="RmlC-like_jellyroll"/>
</dbReference>
<gene>
    <name evidence="3" type="ORF">CLV41_11025</name>
</gene>
<reference evidence="3 4" key="1">
    <citation type="submission" date="2018-01" db="EMBL/GenBank/DDBJ databases">
        <title>Genomic Encyclopedia of Archaeal and Bacterial Type Strains, Phase II (KMG-II): from individual species to whole genera.</title>
        <authorList>
            <person name="Goeker M."/>
        </authorList>
    </citation>
    <scope>NUCLEOTIDE SEQUENCE [LARGE SCALE GENOMIC DNA]</scope>
    <source>
        <strain evidence="3 4">DSM 17023</strain>
    </source>
</reference>
<evidence type="ECO:0000256" key="1">
    <source>
        <dbReference type="SAM" id="MobiDB-lite"/>
    </source>
</evidence>
<accession>A0A2S3UMW1</accession>
<organism evidence="3 4">
    <name type="scientific">Roseibium marinum</name>
    <dbReference type="NCBI Taxonomy" id="281252"/>
    <lineage>
        <taxon>Bacteria</taxon>
        <taxon>Pseudomonadati</taxon>
        <taxon>Pseudomonadota</taxon>
        <taxon>Alphaproteobacteria</taxon>
        <taxon>Hyphomicrobiales</taxon>
        <taxon>Stappiaceae</taxon>
        <taxon>Roseibium</taxon>
    </lineage>
</organism>
<dbReference type="EMBL" id="PPCN01000010">
    <property type="protein sequence ID" value="POF29021.1"/>
    <property type="molecule type" value="Genomic_DNA"/>
</dbReference>
<protein>
    <submittedName>
        <fullName evidence="3">Quercetin dioxygenase-like cupin family protein</fullName>
    </submittedName>
</protein>
<dbReference type="AlphaFoldDB" id="A0A2S3UMW1"/>
<proteinExistence type="predicted"/>
<dbReference type="Pfam" id="PF07883">
    <property type="entry name" value="Cupin_2"/>
    <property type="match status" value="1"/>
</dbReference>
<dbReference type="PANTHER" id="PTHR38599:SF1">
    <property type="entry name" value="CUPIN DOMAIN PROTEIN (AFU_ORTHOLOGUE AFUA_3G13620)"/>
    <property type="match status" value="1"/>
</dbReference>
<sequence>MTVERRQGARVFPAEAISEETIMSWTKFPICLGFALLLAGSPAPAADKSITPGGKPAPSQPAAKPSSKAAIEAQAAAKSPYEKVQEVYSGDETIAGETVAFPKDNPSVKALVVTMEPGEVTEWHQHHAPLFAYILEGEITVTYEEIGKKVYREGDGLLEAMDVTHRGENTGDGPARILTVFLLGDGGKPTVMEAAPGDDKARVE</sequence>
<feature type="region of interest" description="Disordered" evidence="1">
    <location>
        <begin position="45"/>
        <end position="69"/>
    </location>
</feature>
<evidence type="ECO:0000259" key="2">
    <source>
        <dbReference type="Pfam" id="PF07883"/>
    </source>
</evidence>
<evidence type="ECO:0000313" key="4">
    <source>
        <dbReference type="Proteomes" id="UP000236959"/>
    </source>
</evidence>
<keyword evidence="3" id="KW-0223">Dioxygenase</keyword>